<evidence type="ECO:0000313" key="4">
    <source>
        <dbReference type="EMBL" id="MTG98604.1"/>
    </source>
</evidence>
<evidence type="ECO:0000256" key="2">
    <source>
        <dbReference type="ARBA" id="ARBA00022679"/>
    </source>
</evidence>
<dbReference type="SUPFAM" id="SSF53335">
    <property type="entry name" value="S-adenosyl-L-methionine-dependent methyltransferases"/>
    <property type="match status" value="1"/>
</dbReference>
<keyword evidence="5" id="KW-1185">Reference proteome</keyword>
<gene>
    <name evidence="4" type="ORF">GJV76_10775</name>
</gene>
<accession>A0A6I3LL79</accession>
<keyword evidence="2 4" id="KW-0808">Transferase</keyword>
<dbReference type="GO" id="GO:0003676">
    <property type="term" value="F:nucleic acid binding"/>
    <property type="evidence" value="ECO:0007669"/>
    <property type="project" value="InterPro"/>
</dbReference>
<reference evidence="4 5" key="1">
    <citation type="submission" date="2019-11" db="EMBL/GenBank/DDBJ databases">
        <title>Genome of Strain BIT-d1.</title>
        <authorList>
            <person name="Yang Y."/>
        </authorList>
    </citation>
    <scope>NUCLEOTIDE SEQUENCE [LARGE SCALE GENOMIC DNA]</scope>
    <source>
        <strain evidence="4 5">BIT-d1</strain>
    </source>
</reference>
<dbReference type="PANTHER" id="PTHR43542:SF1">
    <property type="entry name" value="METHYLTRANSFERASE"/>
    <property type="match status" value="1"/>
</dbReference>
<keyword evidence="1 4" id="KW-0489">Methyltransferase</keyword>
<dbReference type="CDD" id="cd02440">
    <property type="entry name" value="AdoMet_MTases"/>
    <property type="match status" value="1"/>
</dbReference>
<evidence type="ECO:0000256" key="1">
    <source>
        <dbReference type="ARBA" id="ARBA00022603"/>
    </source>
</evidence>
<protein>
    <submittedName>
        <fullName evidence="4">Methyltransferase</fullName>
    </submittedName>
</protein>
<dbReference type="InterPro" id="IPR029063">
    <property type="entry name" value="SAM-dependent_MTases_sf"/>
</dbReference>
<evidence type="ECO:0000313" key="5">
    <source>
        <dbReference type="Proteomes" id="UP000438760"/>
    </source>
</evidence>
<name>A0A6I3LL79_9FLAO</name>
<dbReference type="Proteomes" id="UP000438760">
    <property type="component" value="Unassembled WGS sequence"/>
</dbReference>
<dbReference type="RefSeq" id="WP_155092626.1">
    <property type="nucleotide sequence ID" value="NZ_CP102754.1"/>
</dbReference>
<dbReference type="AlphaFoldDB" id="A0A6I3LL79"/>
<dbReference type="EMBL" id="WMJX01000023">
    <property type="protein sequence ID" value="MTG98604.1"/>
    <property type="molecule type" value="Genomic_DNA"/>
</dbReference>
<dbReference type="GO" id="GO:0008168">
    <property type="term" value="F:methyltransferase activity"/>
    <property type="evidence" value="ECO:0007669"/>
    <property type="project" value="UniProtKB-KW"/>
</dbReference>
<proteinExistence type="predicted"/>
<feature type="region of interest" description="Disordered" evidence="3">
    <location>
        <begin position="180"/>
        <end position="203"/>
    </location>
</feature>
<dbReference type="PROSITE" id="PS00092">
    <property type="entry name" value="N6_MTASE"/>
    <property type="match status" value="1"/>
</dbReference>
<dbReference type="OrthoDB" id="9803017at2"/>
<dbReference type="Gene3D" id="3.40.50.150">
    <property type="entry name" value="Vaccinia Virus protein VP39"/>
    <property type="match status" value="1"/>
</dbReference>
<feature type="region of interest" description="Disordered" evidence="3">
    <location>
        <begin position="1"/>
        <end position="21"/>
    </location>
</feature>
<dbReference type="PIRSF" id="PIRSF004553">
    <property type="entry name" value="CHP00095"/>
    <property type="match status" value="1"/>
</dbReference>
<evidence type="ECO:0000256" key="3">
    <source>
        <dbReference type="SAM" id="MobiDB-lite"/>
    </source>
</evidence>
<organism evidence="4 5">
    <name type="scientific">Myroides albus</name>
    <dbReference type="NCBI Taxonomy" id="2562892"/>
    <lineage>
        <taxon>Bacteria</taxon>
        <taxon>Pseudomonadati</taxon>
        <taxon>Bacteroidota</taxon>
        <taxon>Flavobacteriia</taxon>
        <taxon>Flavobacteriales</taxon>
        <taxon>Flavobacteriaceae</taxon>
        <taxon>Myroides</taxon>
    </lineage>
</organism>
<dbReference type="InterPro" id="IPR004398">
    <property type="entry name" value="RNA_MeTrfase_RsmD"/>
</dbReference>
<dbReference type="PANTHER" id="PTHR43542">
    <property type="entry name" value="METHYLTRANSFERASE"/>
    <property type="match status" value="1"/>
</dbReference>
<dbReference type="GO" id="GO:0031167">
    <property type="term" value="P:rRNA methylation"/>
    <property type="evidence" value="ECO:0007669"/>
    <property type="project" value="InterPro"/>
</dbReference>
<dbReference type="InterPro" id="IPR002052">
    <property type="entry name" value="DNA_methylase_N6_adenine_CS"/>
</dbReference>
<comment type="caution">
    <text evidence="4">The sequence shown here is derived from an EMBL/GenBank/DDBJ whole genome shotgun (WGS) entry which is preliminary data.</text>
</comment>
<sequence>MRIISGKLKGRRINPPKNLPVRPTTDMSKEALFNILNHHFNFSELTILDLFAGTGNISYEFASRGAESIVSVDGDYGCVNFIKKTAKEFDLNIVPFKADVFKFIEKHKTSYDIVFADPPYDFTQEQFEKIVTDILNLELISEDGMLIIEHSKFTKLEHLPHFSFEKSYGGSVFTFFEFEQEEIEDDEDESEYDEEDTWDREEE</sequence>
<dbReference type="Pfam" id="PF03602">
    <property type="entry name" value="Cons_hypoth95"/>
    <property type="match status" value="1"/>
</dbReference>